<keyword evidence="3" id="KW-1185">Reference proteome</keyword>
<feature type="region of interest" description="Disordered" evidence="1">
    <location>
        <begin position="97"/>
        <end position="129"/>
    </location>
</feature>
<feature type="region of interest" description="Disordered" evidence="1">
    <location>
        <begin position="1"/>
        <end position="71"/>
    </location>
</feature>
<name>A0A367LCF9_9HYPO</name>
<gene>
    <name evidence="2" type="ORF">L249_0940</name>
</gene>
<proteinExistence type="predicted"/>
<comment type="caution">
    <text evidence="2">The sequence shown here is derived from an EMBL/GenBank/DDBJ whole genome shotgun (WGS) entry which is preliminary data.</text>
</comment>
<sequence length="218" mass="23773">LRNLRTPSPYSTRPFRLISKGSGHCRSRLRQTTILPFRPTSHASPTTRRASSSPSSERSMPTGACPTKRSALSLNPFSRRRALPSWRLPQPCSSGILVEHGPGLQTRASGRGGRASTTGGRGTAMDRSWRSSVALSTALRPSSPMATQAAPLLSTRRHSSPTGSGPLVWPTFETWLRWRTGVKGFSGPSQSTHPGCMVTCHCDCFTRCWSSAKDDQYF</sequence>
<feature type="compositionally biased region" description="Low complexity" evidence="1">
    <location>
        <begin position="40"/>
        <end position="62"/>
    </location>
</feature>
<feature type="non-terminal residue" evidence="2">
    <location>
        <position position="218"/>
    </location>
</feature>
<accession>A0A367LCF9</accession>
<organism evidence="2 3">
    <name type="scientific">Ophiocordyceps polyrhachis-furcata BCC 54312</name>
    <dbReference type="NCBI Taxonomy" id="1330021"/>
    <lineage>
        <taxon>Eukaryota</taxon>
        <taxon>Fungi</taxon>
        <taxon>Dikarya</taxon>
        <taxon>Ascomycota</taxon>
        <taxon>Pezizomycotina</taxon>
        <taxon>Sordariomycetes</taxon>
        <taxon>Hypocreomycetidae</taxon>
        <taxon>Hypocreales</taxon>
        <taxon>Ophiocordycipitaceae</taxon>
        <taxon>Ophiocordyceps</taxon>
    </lineage>
</organism>
<evidence type="ECO:0000313" key="2">
    <source>
        <dbReference type="EMBL" id="RCI12107.1"/>
    </source>
</evidence>
<dbReference type="Proteomes" id="UP000253664">
    <property type="component" value="Unassembled WGS sequence"/>
</dbReference>
<dbReference type="AlphaFoldDB" id="A0A367LCF9"/>
<evidence type="ECO:0000313" key="3">
    <source>
        <dbReference type="Proteomes" id="UP000253664"/>
    </source>
</evidence>
<feature type="non-terminal residue" evidence="2">
    <location>
        <position position="1"/>
    </location>
</feature>
<feature type="compositionally biased region" description="Low complexity" evidence="1">
    <location>
        <begin position="106"/>
        <end position="118"/>
    </location>
</feature>
<dbReference type="EMBL" id="LKCN02000007">
    <property type="protein sequence ID" value="RCI12107.1"/>
    <property type="molecule type" value="Genomic_DNA"/>
</dbReference>
<evidence type="ECO:0000256" key="1">
    <source>
        <dbReference type="SAM" id="MobiDB-lite"/>
    </source>
</evidence>
<protein>
    <submittedName>
        <fullName evidence="2">Uncharacterized protein</fullName>
    </submittedName>
</protein>
<reference evidence="2 3" key="1">
    <citation type="journal article" date="2015" name="BMC Genomics">
        <title>Insights from the genome of Ophiocordyceps polyrhachis-furcata to pathogenicity and host specificity in insect fungi.</title>
        <authorList>
            <person name="Wichadakul D."/>
            <person name="Kobmoo N."/>
            <person name="Ingsriswang S."/>
            <person name="Tangphatsornruang S."/>
            <person name="Chantasingh D."/>
            <person name="Luangsa-ard J.J."/>
            <person name="Eurwilaichitr L."/>
        </authorList>
    </citation>
    <scope>NUCLEOTIDE SEQUENCE [LARGE SCALE GENOMIC DNA]</scope>
    <source>
        <strain evidence="2 3">BCC 54312</strain>
    </source>
</reference>
<feature type="compositionally biased region" description="Polar residues" evidence="1">
    <location>
        <begin position="1"/>
        <end position="11"/>
    </location>
</feature>